<dbReference type="CDD" id="cd00609">
    <property type="entry name" value="AAT_like"/>
    <property type="match status" value="1"/>
</dbReference>
<dbReference type="PANTHER" id="PTHR46383:SF1">
    <property type="entry name" value="ASPARTATE AMINOTRANSFERASE"/>
    <property type="match status" value="1"/>
</dbReference>
<dbReference type="InterPro" id="IPR015421">
    <property type="entry name" value="PyrdxlP-dep_Trfase_major"/>
</dbReference>
<dbReference type="InterPro" id="IPR004838">
    <property type="entry name" value="NHTrfase_class1_PyrdxlP-BS"/>
</dbReference>
<evidence type="ECO:0000256" key="3">
    <source>
        <dbReference type="ARBA" id="ARBA00022576"/>
    </source>
</evidence>
<sequence length="465" mass="50024">MGNATSSFDEGSNPNPKYVPEGVWLSDSASRTAPSATLAINELSKQLQAEGKEIYRMGLGQSPFPVPPPLVKALAECAAQKDYLPVQGLLALREAIAAWLSAPPSLTGSPVSGAKFEVDNIIVGPGTKELMFTLQFCLDAELLLPSPSWVSYAPQANLLGRKVRWLETKKENGWKLDPLSLQTFLKSPSQSRWKTKLLVLNFPCNPTGSAFSAEELKQLAEVLKDFPEVVVLSDEIYSLTNFTKEGHTSIAQYLPDRTCISNGLSKWAGAGGWRLGFLALPSALVKVRKAICGVASETFSCVAAPIQHASIVAFDSQNSGMISFLKTQRKVNARIVRAAAEALKAGGVPVLEPSGGFYLWADLSGVGSVRRRFKEGVKMSEALLRQHGVALLAGSHFGRPKEELTVRIAAVDFDGAAAMAAAAAEQSEGEAGESKERDEVFCREYAPRVMKAIELLIGFCKGEGH</sequence>
<dbReference type="InterPro" id="IPR015424">
    <property type="entry name" value="PyrdxlP-dep_Trfase"/>
</dbReference>
<reference evidence="8" key="1">
    <citation type="submission" date="2014-11" db="EMBL/GenBank/DDBJ databases">
        <authorList>
            <person name="Otto D Thomas"/>
            <person name="Naeem Raeece"/>
        </authorList>
    </citation>
    <scope>NUCLEOTIDE SEQUENCE</scope>
</reference>
<dbReference type="GO" id="GO:0006520">
    <property type="term" value="P:amino acid metabolic process"/>
    <property type="evidence" value="ECO:0007669"/>
    <property type="project" value="InterPro"/>
</dbReference>
<dbReference type="EMBL" id="CDMZ01000030">
    <property type="protein sequence ID" value="CEM04892.1"/>
    <property type="molecule type" value="Genomic_DNA"/>
</dbReference>
<evidence type="ECO:0000256" key="2">
    <source>
        <dbReference type="ARBA" id="ARBA00007441"/>
    </source>
</evidence>
<dbReference type="Gene3D" id="3.40.640.10">
    <property type="entry name" value="Type I PLP-dependent aspartate aminotransferase-like (Major domain)"/>
    <property type="match status" value="1"/>
</dbReference>
<dbReference type="InterPro" id="IPR004839">
    <property type="entry name" value="Aminotransferase_I/II_large"/>
</dbReference>
<evidence type="ECO:0000256" key="1">
    <source>
        <dbReference type="ARBA" id="ARBA00001933"/>
    </source>
</evidence>
<keyword evidence="3" id="KW-0032">Aminotransferase</keyword>
<protein>
    <recommendedName>
        <fullName evidence="7">Aminotransferase class I/classII large domain-containing protein</fullName>
    </recommendedName>
</protein>
<dbReference type="AlphaFoldDB" id="A0A0G4F0J9"/>
<feature type="region of interest" description="Disordered" evidence="6">
    <location>
        <begin position="1"/>
        <end position="20"/>
    </location>
</feature>
<dbReference type="SUPFAM" id="SSF53383">
    <property type="entry name" value="PLP-dependent transferases"/>
    <property type="match status" value="1"/>
</dbReference>
<proteinExistence type="inferred from homology"/>
<dbReference type="VEuPathDB" id="CryptoDB:Cvel_14438"/>
<dbReference type="PROSITE" id="PS00105">
    <property type="entry name" value="AA_TRANSFER_CLASS_1"/>
    <property type="match status" value="1"/>
</dbReference>
<evidence type="ECO:0000256" key="4">
    <source>
        <dbReference type="ARBA" id="ARBA00022679"/>
    </source>
</evidence>
<dbReference type="InterPro" id="IPR015422">
    <property type="entry name" value="PyrdxlP-dep_Trfase_small"/>
</dbReference>
<dbReference type="GO" id="GO:0030170">
    <property type="term" value="F:pyridoxal phosphate binding"/>
    <property type="evidence" value="ECO:0007669"/>
    <property type="project" value="InterPro"/>
</dbReference>
<dbReference type="PANTHER" id="PTHR46383">
    <property type="entry name" value="ASPARTATE AMINOTRANSFERASE"/>
    <property type="match status" value="1"/>
</dbReference>
<evidence type="ECO:0000256" key="6">
    <source>
        <dbReference type="SAM" id="MobiDB-lite"/>
    </source>
</evidence>
<dbReference type="Pfam" id="PF00155">
    <property type="entry name" value="Aminotran_1_2"/>
    <property type="match status" value="1"/>
</dbReference>
<comment type="similarity">
    <text evidence="2">Belongs to the class-I pyridoxal-phosphate-dependent aminotransferase family.</text>
</comment>
<comment type="cofactor">
    <cofactor evidence="1">
        <name>pyridoxal 5'-phosphate</name>
        <dbReference type="ChEBI" id="CHEBI:597326"/>
    </cofactor>
</comment>
<organism evidence="8">
    <name type="scientific">Chromera velia CCMP2878</name>
    <dbReference type="NCBI Taxonomy" id="1169474"/>
    <lineage>
        <taxon>Eukaryota</taxon>
        <taxon>Sar</taxon>
        <taxon>Alveolata</taxon>
        <taxon>Colpodellida</taxon>
        <taxon>Chromeraceae</taxon>
        <taxon>Chromera</taxon>
    </lineage>
</organism>
<evidence type="ECO:0000259" key="7">
    <source>
        <dbReference type="Pfam" id="PF00155"/>
    </source>
</evidence>
<keyword evidence="5" id="KW-0663">Pyridoxal phosphate</keyword>
<evidence type="ECO:0000256" key="5">
    <source>
        <dbReference type="ARBA" id="ARBA00022898"/>
    </source>
</evidence>
<name>A0A0G4F0J9_9ALVE</name>
<dbReference type="GO" id="GO:0008483">
    <property type="term" value="F:transaminase activity"/>
    <property type="evidence" value="ECO:0007669"/>
    <property type="project" value="UniProtKB-KW"/>
</dbReference>
<feature type="compositionally biased region" description="Polar residues" evidence="6">
    <location>
        <begin position="1"/>
        <end position="15"/>
    </location>
</feature>
<keyword evidence="4" id="KW-0808">Transferase</keyword>
<evidence type="ECO:0000313" key="8">
    <source>
        <dbReference type="EMBL" id="CEM04892.1"/>
    </source>
</evidence>
<feature type="domain" description="Aminotransferase class I/classII large" evidence="7">
    <location>
        <begin position="56"/>
        <end position="409"/>
    </location>
</feature>
<gene>
    <name evidence="8" type="ORF">Cvel_14438</name>
</gene>
<dbReference type="PhylomeDB" id="A0A0G4F0J9"/>
<accession>A0A0G4F0J9</accession>
<dbReference type="InterPro" id="IPR050596">
    <property type="entry name" value="AspAT/PAT-like"/>
</dbReference>
<dbReference type="Gene3D" id="3.90.1150.10">
    <property type="entry name" value="Aspartate Aminotransferase, domain 1"/>
    <property type="match status" value="1"/>
</dbReference>